<dbReference type="AlphaFoldDB" id="A0A9P5XWD4"/>
<protein>
    <submittedName>
        <fullName evidence="2">Uncharacterized protein</fullName>
    </submittedName>
</protein>
<evidence type="ECO:0000256" key="1">
    <source>
        <dbReference type="SAM" id="SignalP"/>
    </source>
</evidence>
<keyword evidence="1" id="KW-0732">Signal</keyword>
<keyword evidence="3" id="KW-1185">Reference proteome</keyword>
<dbReference type="Proteomes" id="UP000807353">
    <property type="component" value="Unassembled WGS sequence"/>
</dbReference>
<accession>A0A9P5XWD4</accession>
<dbReference type="EMBL" id="MU150326">
    <property type="protein sequence ID" value="KAF9458957.1"/>
    <property type="molecule type" value="Genomic_DNA"/>
</dbReference>
<reference evidence="2" key="1">
    <citation type="submission" date="2020-11" db="EMBL/GenBank/DDBJ databases">
        <authorList>
            <consortium name="DOE Joint Genome Institute"/>
            <person name="Ahrendt S."/>
            <person name="Riley R."/>
            <person name="Andreopoulos W."/>
            <person name="Labutti K."/>
            <person name="Pangilinan J."/>
            <person name="Ruiz-Duenas F.J."/>
            <person name="Barrasa J.M."/>
            <person name="Sanchez-Garcia M."/>
            <person name="Camarero S."/>
            <person name="Miyauchi S."/>
            <person name="Serrano A."/>
            <person name="Linde D."/>
            <person name="Babiker R."/>
            <person name="Drula E."/>
            <person name="Ayuso-Fernandez I."/>
            <person name="Pacheco R."/>
            <person name="Padilla G."/>
            <person name="Ferreira P."/>
            <person name="Barriuso J."/>
            <person name="Kellner H."/>
            <person name="Castanera R."/>
            <person name="Alfaro M."/>
            <person name="Ramirez L."/>
            <person name="Pisabarro A.G."/>
            <person name="Kuo A."/>
            <person name="Tritt A."/>
            <person name="Lipzen A."/>
            <person name="He G."/>
            <person name="Yan M."/>
            <person name="Ng V."/>
            <person name="Cullen D."/>
            <person name="Martin F."/>
            <person name="Rosso M.-N."/>
            <person name="Henrissat B."/>
            <person name="Hibbett D."/>
            <person name="Martinez A.T."/>
            <person name="Grigoriev I.V."/>
        </authorList>
    </citation>
    <scope>NUCLEOTIDE SEQUENCE</scope>
    <source>
        <strain evidence="2">CBS 247.69</strain>
    </source>
</reference>
<name>A0A9P5XWD4_9AGAR</name>
<gene>
    <name evidence="2" type="ORF">BDZ94DRAFT_1269286</name>
</gene>
<proteinExistence type="predicted"/>
<evidence type="ECO:0000313" key="2">
    <source>
        <dbReference type="EMBL" id="KAF9458957.1"/>
    </source>
</evidence>
<evidence type="ECO:0000313" key="3">
    <source>
        <dbReference type="Proteomes" id="UP000807353"/>
    </source>
</evidence>
<organism evidence="2 3">
    <name type="scientific">Collybia nuda</name>
    <dbReference type="NCBI Taxonomy" id="64659"/>
    <lineage>
        <taxon>Eukaryota</taxon>
        <taxon>Fungi</taxon>
        <taxon>Dikarya</taxon>
        <taxon>Basidiomycota</taxon>
        <taxon>Agaricomycotina</taxon>
        <taxon>Agaricomycetes</taxon>
        <taxon>Agaricomycetidae</taxon>
        <taxon>Agaricales</taxon>
        <taxon>Tricholomatineae</taxon>
        <taxon>Clitocybaceae</taxon>
        <taxon>Collybia</taxon>
    </lineage>
</organism>
<comment type="caution">
    <text evidence="2">The sequence shown here is derived from an EMBL/GenBank/DDBJ whole genome shotgun (WGS) entry which is preliminary data.</text>
</comment>
<feature type="chain" id="PRO_5040201148" evidence="1">
    <location>
        <begin position="26"/>
        <end position="60"/>
    </location>
</feature>
<feature type="signal peptide" evidence="1">
    <location>
        <begin position="1"/>
        <end position="25"/>
    </location>
</feature>
<sequence>MPISKNFALYTILFALVFFIQSAIAAPGPQLDPPNLCKLACPPLMKCCSHEPLEICLPEC</sequence>